<gene>
    <name evidence="1" type="ORF">UFOVP196_23</name>
</gene>
<name>A0A6J7WM95_9CAUD</name>
<protein>
    <submittedName>
        <fullName evidence="1">Uncharacterized protein</fullName>
    </submittedName>
</protein>
<organism evidence="1">
    <name type="scientific">uncultured Caudovirales phage</name>
    <dbReference type="NCBI Taxonomy" id="2100421"/>
    <lineage>
        <taxon>Viruses</taxon>
        <taxon>Duplodnaviria</taxon>
        <taxon>Heunggongvirae</taxon>
        <taxon>Uroviricota</taxon>
        <taxon>Caudoviricetes</taxon>
        <taxon>Peduoviridae</taxon>
        <taxon>Maltschvirus</taxon>
        <taxon>Maltschvirus maltsch</taxon>
    </lineage>
</organism>
<evidence type="ECO:0000313" key="1">
    <source>
        <dbReference type="EMBL" id="CAB5212501.1"/>
    </source>
</evidence>
<proteinExistence type="predicted"/>
<reference evidence="1" key="1">
    <citation type="submission" date="2020-05" db="EMBL/GenBank/DDBJ databases">
        <authorList>
            <person name="Chiriac C."/>
            <person name="Salcher M."/>
            <person name="Ghai R."/>
            <person name="Kavagutti S V."/>
        </authorList>
    </citation>
    <scope>NUCLEOTIDE SEQUENCE</scope>
</reference>
<dbReference type="EMBL" id="LR798235">
    <property type="protein sequence ID" value="CAB5212501.1"/>
    <property type="molecule type" value="Genomic_DNA"/>
</dbReference>
<sequence length="451" mass="49179">MGVTGWANASGSQMTLYVEVDFSEAVGEIGTSNAPTLRTLWDSATWDDGNAIWSSSAAVYTDITQWVRGVSTDHGFSRDTNKYNTSTATISLDNTDGRFSPLNTSSPYRVGAYSGIGPLRPARIRANTGFQDVTLFTGYVQSWNEHFPDMGGNATVEVSLIGVEARIGDFTRYAQTASGAGEYANSRITRILSSVGFTGNQYLSQGTNPLQATTLEGNAMNELQLVADSQSGAVWFGPDGACYFDGMYALRNRAANTFEGNVFTTAIDPASSSAQFAYSDISYAYDGSLTKNIFAYQAVGGVVQTITDEQSRSLYGDRQVSRTDLICTSDADVLTVATKDLALSKTPEFRVESLTVLPRGATNLAIKAPLTQWDMLFSFCQLRSGCKIVMDRRLAASLPTSLVRYCLIQRVNHNITPDNWSTSFEFTSATVLRAMTTPWDEMLWDSGVWSW</sequence>
<accession>A0A6J7WM95</accession>